<dbReference type="Gene3D" id="3.40.50.720">
    <property type="entry name" value="NAD(P)-binding Rossmann-like Domain"/>
    <property type="match status" value="1"/>
</dbReference>
<comment type="caution">
    <text evidence="6">The sequence shown here is derived from an EMBL/GenBank/DDBJ whole genome shotgun (WGS) entry which is preliminary data.</text>
</comment>
<evidence type="ECO:0000256" key="1">
    <source>
        <dbReference type="ARBA" id="ARBA00009080"/>
    </source>
</evidence>
<evidence type="ECO:0000256" key="3">
    <source>
        <dbReference type="ARBA" id="ARBA00023027"/>
    </source>
</evidence>
<dbReference type="InterPro" id="IPR006115">
    <property type="entry name" value="6PGDH_NADP-bd"/>
</dbReference>
<sequence length="311" mass="31660">MSSDSHDTSAPLTVAVLGTGLMGSGMARSLAAAGHRVRAWNRTIARARPLADHGVEVVADPVEAVRDADAVITMLLDGPAVMDVMRTVAPVLSGSAVWAQTSTVGPEAQAGLAALAAEHGLLFLDSPVLGSKPVAEAGRLTVMAAGPAAARPVAARVFDAIGSSTVWLEGDAADSPASALKLVLNLWVLTINNAAGEIVSLAQGVGVNPDDFFQAIEGGSFDVPYLRNKAAVIAGGDYAPSFTVKAADKDLRLIVSAAKAAGLRLDQAEAGVERFRRAAELGHGQEDMAAAYFASFEGDPPGTGQGGGADR</sequence>
<dbReference type="EC" id="1.1.-.-" evidence="6"/>
<dbReference type="InterPro" id="IPR008927">
    <property type="entry name" value="6-PGluconate_DH-like_C_sf"/>
</dbReference>
<proteinExistence type="inferred from homology"/>
<keyword evidence="2 6" id="KW-0560">Oxidoreductase</keyword>
<dbReference type="RefSeq" id="WP_386438433.1">
    <property type="nucleotide sequence ID" value="NZ_JBHSBB010000051.1"/>
</dbReference>
<reference evidence="7" key="1">
    <citation type="journal article" date="2019" name="Int. J. Syst. Evol. Microbiol.">
        <title>The Global Catalogue of Microorganisms (GCM) 10K type strain sequencing project: providing services to taxonomists for standard genome sequencing and annotation.</title>
        <authorList>
            <consortium name="The Broad Institute Genomics Platform"/>
            <consortium name="The Broad Institute Genome Sequencing Center for Infectious Disease"/>
            <person name="Wu L."/>
            <person name="Ma J."/>
        </authorList>
    </citation>
    <scope>NUCLEOTIDE SEQUENCE [LARGE SCALE GENOMIC DNA]</scope>
    <source>
        <strain evidence="7">CGMCC 4.7237</strain>
    </source>
</reference>
<evidence type="ECO:0000259" key="5">
    <source>
        <dbReference type="Pfam" id="PF14833"/>
    </source>
</evidence>
<organism evidence="6 7">
    <name type="scientific">Streptomyces polygonati</name>
    <dbReference type="NCBI Taxonomy" id="1617087"/>
    <lineage>
        <taxon>Bacteria</taxon>
        <taxon>Bacillati</taxon>
        <taxon>Actinomycetota</taxon>
        <taxon>Actinomycetes</taxon>
        <taxon>Kitasatosporales</taxon>
        <taxon>Streptomycetaceae</taxon>
        <taxon>Streptomyces</taxon>
    </lineage>
</organism>
<evidence type="ECO:0000256" key="2">
    <source>
        <dbReference type="ARBA" id="ARBA00023002"/>
    </source>
</evidence>
<dbReference type="PANTHER" id="PTHR43580">
    <property type="entry name" value="OXIDOREDUCTASE GLYR1-RELATED"/>
    <property type="match status" value="1"/>
</dbReference>
<feature type="domain" description="3-hydroxyisobutyrate dehydrogenase-like NAD-binding" evidence="5">
    <location>
        <begin position="178"/>
        <end position="292"/>
    </location>
</feature>
<dbReference type="InterPro" id="IPR036291">
    <property type="entry name" value="NAD(P)-bd_dom_sf"/>
</dbReference>
<keyword evidence="7" id="KW-1185">Reference proteome</keyword>
<dbReference type="InterPro" id="IPR051265">
    <property type="entry name" value="HIBADH-related_NP60_sf"/>
</dbReference>
<gene>
    <name evidence="6" type="ORF">ACFO3J_34655</name>
</gene>
<name>A0ABV8HX54_9ACTN</name>
<dbReference type="EMBL" id="JBHSBB010000051">
    <property type="protein sequence ID" value="MFC4036543.1"/>
    <property type="molecule type" value="Genomic_DNA"/>
</dbReference>
<protein>
    <submittedName>
        <fullName evidence="6">NAD(P)-dependent oxidoreductase</fullName>
        <ecNumber evidence="6">1.1.-.-</ecNumber>
    </submittedName>
</protein>
<dbReference type="PIRSF" id="PIRSF000103">
    <property type="entry name" value="HIBADH"/>
    <property type="match status" value="1"/>
</dbReference>
<dbReference type="Pfam" id="PF03446">
    <property type="entry name" value="NAD_binding_2"/>
    <property type="match status" value="1"/>
</dbReference>
<dbReference type="InterPro" id="IPR013328">
    <property type="entry name" value="6PGD_dom2"/>
</dbReference>
<evidence type="ECO:0000313" key="6">
    <source>
        <dbReference type="EMBL" id="MFC4036543.1"/>
    </source>
</evidence>
<evidence type="ECO:0000313" key="7">
    <source>
        <dbReference type="Proteomes" id="UP001595765"/>
    </source>
</evidence>
<dbReference type="Proteomes" id="UP001595765">
    <property type="component" value="Unassembled WGS sequence"/>
</dbReference>
<dbReference type="InterPro" id="IPR015815">
    <property type="entry name" value="HIBADH-related"/>
</dbReference>
<evidence type="ECO:0000259" key="4">
    <source>
        <dbReference type="Pfam" id="PF03446"/>
    </source>
</evidence>
<dbReference type="Gene3D" id="1.10.1040.10">
    <property type="entry name" value="N-(1-d-carboxylethyl)-l-norvaline Dehydrogenase, domain 2"/>
    <property type="match status" value="1"/>
</dbReference>
<dbReference type="PANTHER" id="PTHR43580:SF2">
    <property type="entry name" value="CYTOKINE-LIKE NUCLEAR FACTOR N-PAC"/>
    <property type="match status" value="1"/>
</dbReference>
<accession>A0ABV8HX54</accession>
<dbReference type="Pfam" id="PF14833">
    <property type="entry name" value="NAD_binding_11"/>
    <property type="match status" value="1"/>
</dbReference>
<dbReference type="SUPFAM" id="SSF51735">
    <property type="entry name" value="NAD(P)-binding Rossmann-fold domains"/>
    <property type="match status" value="1"/>
</dbReference>
<feature type="domain" description="6-phosphogluconate dehydrogenase NADP-binding" evidence="4">
    <location>
        <begin position="13"/>
        <end position="167"/>
    </location>
</feature>
<comment type="similarity">
    <text evidence="1">Belongs to the HIBADH-related family.</text>
</comment>
<keyword evidence="3" id="KW-0520">NAD</keyword>
<dbReference type="GO" id="GO:0016491">
    <property type="term" value="F:oxidoreductase activity"/>
    <property type="evidence" value="ECO:0007669"/>
    <property type="project" value="UniProtKB-KW"/>
</dbReference>
<dbReference type="InterPro" id="IPR029154">
    <property type="entry name" value="HIBADH-like_NADP-bd"/>
</dbReference>
<dbReference type="SUPFAM" id="SSF48179">
    <property type="entry name" value="6-phosphogluconate dehydrogenase C-terminal domain-like"/>
    <property type="match status" value="1"/>
</dbReference>